<proteinExistence type="predicted"/>
<dbReference type="AlphaFoldDB" id="A0A948THG2"/>
<organism evidence="3 4">
    <name type="scientific">Candidatus Anaerobiospirillum pullicola</name>
    <dbReference type="NCBI Taxonomy" id="2838451"/>
    <lineage>
        <taxon>Bacteria</taxon>
        <taxon>Pseudomonadati</taxon>
        <taxon>Pseudomonadota</taxon>
        <taxon>Gammaproteobacteria</taxon>
        <taxon>Aeromonadales</taxon>
        <taxon>Succinivibrionaceae</taxon>
        <taxon>Anaerobiospirillum</taxon>
    </lineage>
</organism>
<sequence length="690" mass="76315">MGRTLKVISTLVTTLVTALWPLIIFVSYTADLLGYVLPLIALIMGVRVVLIWRTNRRLHSRGHQRQRPLSLVRAGLAIAALAVVLSLLSLGFSTIGFMLYYPVAVNLTLLVVFAASLTSEHSLVERLARLQDPHLSARAVLYTRKVTQAWCLFFICNGTIATLTALRGDIQIWTWWNGLLSYGAMGLMFGVEYLLRRRLQTKERSQEAQNQQIALATWFKEQRIIAYNQERTFTTPDAVSSIAYLRQLLAAQQAKRVALVIECPYLFALAFIAVLSLKCRPVILGHHNESLLLQQQELFDLVLTDLPALTTSQLKCCAITSCEHASQAAALQAVPVMPEAPAEQVVHAMPVMPEEPEALEQQAEQVVQDLKNIAPEDTFELYTSGSTGTPKCVLKTVGEMEAEAQVLAEFFGNKLHGATLISTVFPYHMYGLTFSVFLPWSTQTPLYLPQIHYSEELAALPPHDYVLLSSPAFLKRLDFKLTSPQLNAIILAGGPLSSQYRLRLSSWCGVTPTEIYGSTEAGVMAWRQALSDDLPFNLFPDVSMEVTSEQVTVHSAHVAKTLSLDDRVELGPAHTIKLLGRRDRIVKIAEKRLSLTAIEAALMTLPAVKAAAATVVTRNEREFIAAAVVVTDGSQGLITGAQYLFFRQKLAHVLEPHALPRILLKVAAIPENAMGKRDMRALHALFAHTP</sequence>
<dbReference type="InterPro" id="IPR000873">
    <property type="entry name" value="AMP-dep_synth/lig_dom"/>
</dbReference>
<dbReference type="InterPro" id="IPR042099">
    <property type="entry name" value="ANL_N_sf"/>
</dbReference>
<feature type="transmembrane region" description="Helical" evidence="1">
    <location>
        <begin position="146"/>
        <end position="166"/>
    </location>
</feature>
<name>A0A948THG2_9GAMM</name>
<dbReference type="Gene3D" id="3.40.50.12780">
    <property type="entry name" value="N-terminal domain of ligase-like"/>
    <property type="match status" value="1"/>
</dbReference>
<dbReference type="Pfam" id="PF00501">
    <property type="entry name" value="AMP-binding"/>
    <property type="match status" value="1"/>
</dbReference>
<dbReference type="GO" id="GO:0016878">
    <property type="term" value="F:acid-thiol ligase activity"/>
    <property type="evidence" value="ECO:0007669"/>
    <property type="project" value="UniProtKB-ARBA"/>
</dbReference>
<feature type="transmembrane region" description="Helical" evidence="1">
    <location>
        <begin position="7"/>
        <end position="26"/>
    </location>
</feature>
<feature type="transmembrane region" description="Helical" evidence="1">
    <location>
        <begin position="98"/>
        <end position="117"/>
    </location>
</feature>
<evidence type="ECO:0000256" key="1">
    <source>
        <dbReference type="SAM" id="Phobius"/>
    </source>
</evidence>
<dbReference type="InterPro" id="IPR050237">
    <property type="entry name" value="ATP-dep_AMP-bd_enzyme"/>
</dbReference>
<reference evidence="3" key="1">
    <citation type="journal article" date="2021" name="PeerJ">
        <title>Extensive microbial diversity within the chicken gut microbiome revealed by metagenomics and culture.</title>
        <authorList>
            <person name="Gilroy R."/>
            <person name="Ravi A."/>
            <person name="Getino M."/>
            <person name="Pursley I."/>
            <person name="Horton D.L."/>
            <person name="Alikhan N.F."/>
            <person name="Baker D."/>
            <person name="Gharbi K."/>
            <person name="Hall N."/>
            <person name="Watson M."/>
            <person name="Adriaenssens E.M."/>
            <person name="Foster-Nyarko E."/>
            <person name="Jarju S."/>
            <person name="Secka A."/>
            <person name="Antonio M."/>
            <person name="Oren A."/>
            <person name="Chaudhuri R.R."/>
            <person name="La Ragione R."/>
            <person name="Hildebrand F."/>
            <person name="Pallen M.J."/>
        </authorList>
    </citation>
    <scope>NUCLEOTIDE SEQUENCE</scope>
    <source>
        <strain evidence="3">378</strain>
    </source>
</reference>
<feature type="transmembrane region" description="Helical" evidence="1">
    <location>
        <begin position="71"/>
        <end position="92"/>
    </location>
</feature>
<reference evidence="3" key="2">
    <citation type="submission" date="2021-04" db="EMBL/GenBank/DDBJ databases">
        <authorList>
            <person name="Gilroy R."/>
        </authorList>
    </citation>
    <scope>NUCLEOTIDE SEQUENCE</scope>
    <source>
        <strain evidence="3">378</strain>
    </source>
</reference>
<evidence type="ECO:0000313" key="3">
    <source>
        <dbReference type="EMBL" id="MBU3844984.1"/>
    </source>
</evidence>
<protein>
    <submittedName>
        <fullName evidence="3">AMP-binding protein</fullName>
    </submittedName>
</protein>
<keyword evidence="1" id="KW-0472">Membrane</keyword>
<gene>
    <name evidence="3" type="ORF">H9847_09025</name>
</gene>
<dbReference type="PANTHER" id="PTHR43767">
    <property type="entry name" value="LONG-CHAIN-FATTY-ACID--COA LIGASE"/>
    <property type="match status" value="1"/>
</dbReference>
<dbReference type="SUPFAM" id="SSF56801">
    <property type="entry name" value="Acetyl-CoA synthetase-like"/>
    <property type="match status" value="1"/>
</dbReference>
<evidence type="ECO:0000313" key="4">
    <source>
        <dbReference type="Proteomes" id="UP000733611"/>
    </source>
</evidence>
<feature type="transmembrane region" description="Helical" evidence="1">
    <location>
        <begin position="32"/>
        <end position="50"/>
    </location>
</feature>
<dbReference type="InterPro" id="IPR045851">
    <property type="entry name" value="AMP-bd_C_sf"/>
</dbReference>
<feature type="domain" description="AMP-dependent synthetase/ligase" evidence="2">
    <location>
        <begin position="244"/>
        <end position="527"/>
    </location>
</feature>
<evidence type="ECO:0000259" key="2">
    <source>
        <dbReference type="Pfam" id="PF00501"/>
    </source>
</evidence>
<feature type="transmembrane region" description="Helical" evidence="1">
    <location>
        <begin position="172"/>
        <end position="195"/>
    </location>
</feature>
<keyword evidence="1" id="KW-1133">Transmembrane helix</keyword>
<dbReference type="PANTHER" id="PTHR43767:SF1">
    <property type="entry name" value="NONRIBOSOMAL PEPTIDE SYNTHASE PES1 (EUROFUNG)-RELATED"/>
    <property type="match status" value="1"/>
</dbReference>
<dbReference type="Proteomes" id="UP000733611">
    <property type="component" value="Unassembled WGS sequence"/>
</dbReference>
<feature type="transmembrane region" description="Helical" evidence="1">
    <location>
        <begin position="257"/>
        <end position="277"/>
    </location>
</feature>
<comment type="caution">
    <text evidence="3">The sequence shown here is derived from an EMBL/GenBank/DDBJ whole genome shotgun (WGS) entry which is preliminary data.</text>
</comment>
<accession>A0A948THG2</accession>
<dbReference type="Gene3D" id="3.30.300.30">
    <property type="match status" value="1"/>
</dbReference>
<keyword evidence="1" id="KW-0812">Transmembrane</keyword>
<dbReference type="EMBL" id="JAHLFE010000186">
    <property type="protein sequence ID" value="MBU3844984.1"/>
    <property type="molecule type" value="Genomic_DNA"/>
</dbReference>